<organism evidence="1 2">
    <name type="scientific">Burkholderia lata (strain ATCC 17760 / DSM 23089 / LMG 22485 / NCIMB 9086 / R18194 / 383)</name>
    <dbReference type="NCBI Taxonomy" id="482957"/>
    <lineage>
        <taxon>Bacteria</taxon>
        <taxon>Pseudomonadati</taxon>
        <taxon>Pseudomonadota</taxon>
        <taxon>Betaproteobacteria</taxon>
        <taxon>Burkholderiales</taxon>
        <taxon>Burkholderiaceae</taxon>
        <taxon>Burkholderia</taxon>
        <taxon>Burkholderia cepacia complex</taxon>
    </lineage>
</organism>
<protein>
    <submittedName>
        <fullName evidence="1">Uncharacterized protein</fullName>
    </submittedName>
</protein>
<dbReference type="Proteomes" id="UP000494110">
    <property type="component" value="Unassembled WGS sequence"/>
</dbReference>
<gene>
    <name evidence="1" type="ORF">BLA39750_01011</name>
</gene>
<accession>A0A6P2UN19</accession>
<reference evidence="1 2" key="1">
    <citation type="submission" date="2019-09" db="EMBL/GenBank/DDBJ databases">
        <authorList>
            <person name="Depoorter E."/>
        </authorList>
    </citation>
    <scope>NUCLEOTIDE SEQUENCE [LARGE SCALE GENOMIC DNA]</scope>
    <source>
        <strain evidence="1">R-39750</strain>
    </source>
</reference>
<dbReference type="AlphaFoldDB" id="A0A6P2UN19"/>
<evidence type="ECO:0000313" key="2">
    <source>
        <dbReference type="Proteomes" id="UP000494110"/>
    </source>
</evidence>
<proteinExistence type="predicted"/>
<evidence type="ECO:0000313" key="1">
    <source>
        <dbReference type="EMBL" id="VWC78310.1"/>
    </source>
</evidence>
<dbReference type="EMBL" id="CABVQN010000004">
    <property type="protein sequence ID" value="VWC78310.1"/>
    <property type="molecule type" value="Genomic_DNA"/>
</dbReference>
<sequence>MVEGPDLDKLIDAAGVRVDVWENLLFSGPVTMITIEAVRKIMKLNGTPEALKFIVWLDRQYPANAALAALDRGDLTSDCVLLAEQMYLKNPDIQTSEIASRLKISENEARVLHVQIIVLHKLNT</sequence>
<name>A0A6P2UN19_BURL3</name>